<dbReference type="GO" id="GO:0033314">
    <property type="term" value="P:mitotic DNA replication checkpoint signaling"/>
    <property type="evidence" value="ECO:0007669"/>
    <property type="project" value="TreeGrafter"/>
</dbReference>
<dbReference type="PANTHER" id="PTHR13561">
    <property type="entry name" value="DNA REPLICATION REGULATOR DPB11-RELATED"/>
    <property type="match status" value="1"/>
</dbReference>
<feature type="domain" description="BRCT" evidence="2">
    <location>
        <begin position="33"/>
        <end position="84"/>
    </location>
</feature>
<dbReference type="GO" id="GO:0006270">
    <property type="term" value="P:DNA replication initiation"/>
    <property type="evidence" value="ECO:0007669"/>
    <property type="project" value="TreeGrafter"/>
</dbReference>
<dbReference type="InterPro" id="IPR036420">
    <property type="entry name" value="BRCT_dom_sf"/>
</dbReference>
<dbReference type="Proteomes" id="UP000734854">
    <property type="component" value="Unassembled WGS sequence"/>
</dbReference>
<keyword evidence="1" id="KW-0677">Repeat</keyword>
<proteinExistence type="predicted"/>
<reference evidence="3 4" key="1">
    <citation type="submission" date="2020-08" db="EMBL/GenBank/DDBJ databases">
        <title>Plant Genome Project.</title>
        <authorList>
            <person name="Zhang R.-G."/>
        </authorList>
    </citation>
    <scope>NUCLEOTIDE SEQUENCE [LARGE SCALE GENOMIC DNA]</scope>
    <source>
        <tissue evidence="3">Rhizome</tissue>
    </source>
</reference>
<organism evidence="3 4">
    <name type="scientific">Zingiber officinale</name>
    <name type="common">Ginger</name>
    <name type="synonym">Amomum zingiber</name>
    <dbReference type="NCBI Taxonomy" id="94328"/>
    <lineage>
        <taxon>Eukaryota</taxon>
        <taxon>Viridiplantae</taxon>
        <taxon>Streptophyta</taxon>
        <taxon>Embryophyta</taxon>
        <taxon>Tracheophyta</taxon>
        <taxon>Spermatophyta</taxon>
        <taxon>Magnoliopsida</taxon>
        <taxon>Liliopsida</taxon>
        <taxon>Zingiberales</taxon>
        <taxon>Zingiberaceae</taxon>
        <taxon>Zingiber</taxon>
    </lineage>
</organism>
<dbReference type="EMBL" id="JACMSC010000003">
    <property type="protein sequence ID" value="KAG6527649.1"/>
    <property type="molecule type" value="Genomic_DNA"/>
</dbReference>
<dbReference type="CDD" id="cd00027">
    <property type="entry name" value="BRCT"/>
    <property type="match status" value="1"/>
</dbReference>
<dbReference type="SUPFAM" id="SSF52113">
    <property type="entry name" value="BRCT domain"/>
    <property type="match status" value="1"/>
</dbReference>
<dbReference type="GO" id="GO:0007095">
    <property type="term" value="P:mitotic G2 DNA damage checkpoint signaling"/>
    <property type="evidence" value="ECO:0007669"/>
    <property type="project" value="TreeGrafter"/>
</dbReference>
<accession>A0A8J5HG32</accession>
<dbReference type="Pfam" id="PF12738">
    <property type="entry name" value="PTCB-BRCT"/>
    <property type="match status" value="1"/>
</dbReference>
<evidence type="ECO:0000313" key="3">
    <source>
        <dbReference type="EMBL" id="KAG6527649.1"/>
    </source>
</evidence>
<dbReference type="PANTHER" id="PTHR13561:SF20">
    <property type="entry name" value="DNA TOPOISOMERASE 2-BINDING PROTEIN 1"/>
    <property type="match status" value="1"/>
</dbReference>
<protein>
    <recommendedName>
        <fullName evidence="2">BRCT domain-containing protein</fullName>
    </recommendedName>
</protein>
<comment type="caution">
    <text evidence="3">The sequence shown here is derived from an EMBL/GenBank/DDBJ whole genome shotgun (WGS) entry which is preliminary data.</text>
</comment>
<dbReference type="InterPro" id="IPR001357">
    <property type="entry name" value="BRCT_dom"/>
</dbReference>
<dbReference type="Gene3D" id="3.40.50.10190">
    <property type="entry name" value="BRCT domain"/>
    <property type="match status" value="1"/>
</dbReference>
<evidence type="ECO:0000256" key="1">
    <source>
        <dbReference type="ARBA" id="ARBA00022737"/>
    </source>
</evidence>
<name>A0A8J5HG32_ZINOF</name>
<gene>
    <name evidence="3" type="ORF">ZIOFF_009775</name>
</gene>
<dbReference type="AlphaFoldDB" id="A0A8J5HG32"/>
<evidence type="ECO:0000313" key="4">
    <source>
        <dbReference type="Proteomes" id="UP000734854"/>
    </source>
</evidence>
<keyword evidence="4" id="KW-1185">Reference proteome</keyword>
<evidence type="ECO:0000259" key="2">
    <source>
        <dbReference type="Pfam" id="PF12738"/>
    </source>
</evidence>
<sequence length="164" mass="17529">MVLAGPQCILSCAKEYRNLPKQGYTCCLSMDGVKILASGFDKDEKVSLIQIEQLVTAMGGVLHTKASQDVNFVIVKNVLAAKYKSPSEVVALAATQGHGGGDHDADVVHIHLMFTMVTLTSIQDTIGISLDDQLLHSFVPCGAWLGQHDSVLGCVEPSFELCLA</sequence>